<dbReference type="GO" id="GO:0003746">
    <property type="term" value="F:translation elongation factor activity"/>
    <property type="evidence" value="ECO:0007669"/>
    <property type="project" value="UniProtKB-UniRule"/>
</dbReference>
<dbReference type="PANTHER" id="PTHR43986">
    <property type="entry name" value="ELONGATION FACTOR 1-GAMMA"/>
    <property type="match status" value="1"/>
</dbReference>
<feature type="region of interest" description="Disordered" evidence="1">
    <location>
        <begin position="221"/>
        <end position="270"/>
    </location>
</feature>
<dbReference type="Gene3D" id="3.40.30.10">
    <property type="entry name" value="Glutaredoxin"/>
    <property type="match status" value="1"/>
</dbReference>
<dbReference type="PROSITE" id="PS50404">
    <property type="entry name" value="GST_NTER"/>
    <property type="match status" value="1"/>
</dbReference>
<dbReference type="Gene3D" id="1.20.1050.10">
    <property type="match status" value="1"/>
</dbReference>
<dbReference type="PROSITE" id="PS50405">
    <property type="entry name" value="GST_CTER"/>
    <property type="match status" value="1"/>
</dbReference>
<dbReference type="EMBL" id="LWDF02000006">
    <property type="protein sequence ID" value="KAE8260687.1"/>
    <property type="molecule type" value="Genomic_DNA"/>
</dbReference>
<reference evidence="2" key="1">
    <citation type="submission" date="2016-04" db="EMBL/GenBank/DDBJ databases">
        <authorList>
            <person name="Nguyen H.D."/>
            <person name="Samba Siva P."/>
            <person name="Cullis J."/>
            <person name="Levesque C.A."/>
            <person name="Hambleton S."/>
        </authorList>
    </citation>
    <scope>NUCLEOTIDE SEQUENCE</scope>
    <source>
        <strain evidence="2">DAOMC 236416</strain>
    </source>
</reference>
<dbReference type="GO" id="GO:0005737">
    <property type="term" value="C:cytoplasm"/>
    <property type="evidence" value="ECO:0007669"/>
    <property type="project" value="TreeGrafter"/>
</dbReference>
<evidence type="ECO:0000313" key="2">
    <source>
        <dbReference type="EMBL" id="KAE8260687.1"/>
    </source>
</evidence>
<dbReference type="InterPro" id="IPR040079">
    <property type="entry name" value="Glutathione_S-Trfase"/>
</dbReference>
<dbReference type="PROSITE" id="PS50040">
    <property type="entry name" value="EF1G_C"/>
    <property type="match status" value="1"/>
</dbReference>
<dbReference type="SFLD" id="SFLDS00019">
    <property type="entry name" value="Glutathione_Transferase_(cytos"/>
    <property type="match status" value="1"/>
</dbReference>
<evidence type="ECO:0000256" key="1">
    <source>
        <dbReference type="SAM" id="MobiDB-lite"/>
    </source>
</evidence>
<dbReference type="SUPFAM" id="SSF52833">
    <property type="entry name" value="Thioredoxin-like"/>
    <property type="match status" value="1"/>
</dbReference>
<dbReference type="Proteomes" id="UP000077521">
    <property type="component" value="Unassembled WGS sequence"/>
</dbReference>
<dbReference type="InterPro" id="IPR010987">
    <property type="entry name" value="Glutathione-S-Trfase_C-like"/>
</dbReference>
<dbReference type="InterPro" id="IPR036249">
    <property type="entry name" value="Thioredoxin-like_sf"/>
</dbReference>
<reference evidence="2" key="2">
    <citation type="journal article" date="2019" name="IMA Fungus">
        <title>Genome sequencing and comparison of five Tilletia species to identify candidate genes for the detection of regulated species infecting wheat.</title>
        <authorList>
            <person name="Nguyen H.D.T."/>
            <person name="Sultana T."/>
            <person name="Kesanakurti P."/>
            <person name="Hambleton S."/>
        </authorList>
    </citation>
    <scope>NUCLEOTIDE SEQUENCE</scope>
    <source>
        <strain evidence="2">DAOMC 236416</strain>
    </source>
</reference>
<dbReference type="InterPro" id="IPR004045">
    <property type="entry name" value="Glutathione_S-Trfase_N"/>
</dbReference>
<comment type="caution">
    <text evidence="2">The sequence shown here is derived from an EMBL/GenBank/DDBJ whole genome shotgun (WGS) entry which is preliminary data.</text>
</comment>
<dbReference type="FunFam" id="3.30.70.1010:FF:000001">
    <property type="entry name" value="Elongation factor 1-gamma 1"/>
    <property type="match status" value="1"/>
</dbReference>
<dbReference type="InterPro" id="IPR050802">
    <property type="entry name" value="EF-GSTs"/>
</dbReference>
<dbReference type="Gene3D" id="3.30.70.1010">
    <property type="entry name" value="Translation elongation factor EF1B, gamma chain, conserved domain"/>
    <property type="match status" value="1"/>
</dbReference>
<sequence length="418" mass="46513">MASIGTLYGATFQAKTVTILAAAKYSGLELTFKETNPLKGEAQAPEYKAKFPYGKIPGFEGSDGLVLSEGRAIARYVSGISDNVKLLGTDAKSAAYVDLWTNWADDELFNNGATLFTMANGGTYFKPTEQKTFEKLDRALSHLEQTLHTTTFLVGHRITLADLAVATNVKILYTYMLGPEIRSKYPNVLRYVNTVVNQPQLGDVLSKDFKLAAETIKCAPKKEEKPKAAAAPAAPAAKKEKKPKAVEDDEEEPLVPEEPKQKNPLDDLPKSPFVLDEWKRQYSNKDTRSEALPWFWENFDAQGWSLWKIDFKYNEELTQVFMSANQIGGFFNRLEASRKYVFGTAGVFGEANNSVISGVALCRGDDWKPVLGVAPDIDSYNVTRLDHTKDSDKKLWDDYCAWEVSVDGKAWADGKVLK</sequence>
<dbReference type="FunFam" id="1.20.1050.10:FF:000006">
    <property type="entry name" value="Elongation factor 1 gamma"/>
    <property type="match status" value="1"/>
</dbReference>
<dbReference type="PANTHER" id="PTHR43986:SF1">
    <property type="entry name" value="ELONGATION FACTOR 1-GAMMA"/>
    <property type="match status" value="1"/>
</dbReference>
<gene>
    <name evidence="2" type="ORF">A4X13_0g196</name>
</gene>
<dbReference type="CDD" id="cd03044">
    <property type="entry name" value="GST_N_EF1Bgamma"/>
    <property type="match status" value="1"/>
</dbReference>
<protein>
    <submittedName>
        <fullName evidence="2">Uncharacterized protein</fullName>
    </submittedName>
</protein>
<dbReference type="FunFam" id="3.40.30.10:FF:000142">
    <property type="entry name" value="Elongation factor 1 gamma"/>
    <property type="match status" value="1"/>
</dbReference>
<dbReference type="Pfam" id="PF00043">
    <property type="entry name" value="GST_C"/>
    <property type="match status" value="1"/>
</dbReference>
<dbReference type="InterPro" id="IPR036433">
    <property type="entry name" value="EF1B_G_C_sf"/>
</dbReference>
<keyword evidence="3" id="KW-1185">Reference proteome</keyword>
<dbReference type="InterPro" id="IPR004046">
    <property type="entry name" value="GST_C"/>
</dbReference>
<dbReference type="InterPro" id="IPR001662">
    <property type="entry name" value="EF1B_G_C"/>
</dbReference>
<dbReference type="SUPFAM" id="SSF89942">
    <property type="entry name" value="eEF1-gamma domain"/>
    <property type="match status" value="1"/>
</dbReference>
<proteinExistence type="predicted"/>
<name>A0A177TTB0_9BASI</name>
<dbReference type="AlphaFoldDB" id="A0A177TTB0"/>
<dbReference type="InterPro" id="IPR036282">
    <property type="entry name" value="Glutathione-S-Trfase_C_sf"/>
</dbReference>
<accession>A0A177TTB0</accession>
<dbReference type="SMART" id="SM01183">
    <property type="entry name" value="EF1G"/>
    <property type="match status" value="1"/>
</dbReference>
<dbReference type="GO" id="GO:0005634">
    <property type="term" value="C:nucleus"/>
    <property type="evidence" value="ECO:0007669"/>
    <property type="project" value="TreeGrafter"/>
</dbReference>
<dbReference type="SUPFAM" id="SSF47616">
    <property type="entry name" value="GST C-terminal domain-like"/>
    <property type="match status" value="1"/>
</dbReference>
<dbReference type="Pfam" id="PF02798">
    <property type="entry name" value="GST_N"/>
    <property type="match status" value="1"/>
</dbReference>
<dbReference type="CDD" id="cd03181">
    <property type="entry name" value="GST_C_EF1Bgamma_like"/>
    <property type="match status" value="1"/>
</dbReference>
<dbReference type="SFLD" id="SFLDG00358">
    <property type="entry name" value="Main_(cytGST)"/>
    <property type="match status" value="1"/>
</dbReference>
<evidence type="ECO:0000313" key="3">
    <source>
        <dbReference type="Proteomes" id="UP000077521"/>
    </source>
</evidence>
<dbReference type="Pfam" id="PF00647">
    <property type="entry name" value="EF1G"/>
    <property type="match status" value="1"/>
</dbReference>
<organism evidence="2 3">
    <name type="scientific">Tilletia indica</name>
    <dbReference type="NCBI Taxonomy" id="43049"/>
    <lineage>
        <taxon>Eukaryota</taxon>
        <taxon>Fungi</taxon>
        <taxon>Dikarya</taxon>
        <taxon>Basidiomycota</taxon>
        <taxon>Ustilaginomycotina</taxon>
        <taxon>Exobasidiomycetes</taxon>
        <taxon>Tilletiales</taxon>
        <taxon>Tilletiaceae</taxon>
        <taxon>Tilletia</taxon>
    </lineage>
</organism>
<feature type="compositionally biased region" description="Basic and acidic residues" evidence="1">
    <location>
        <begin position="257"/>
        <end position="269"/>
    </location>
</feature>